<feature type="transmembrane region" description="Helical" evidence="1">
    <location>
        <begin position="20"/>
        <end position="39"/>
    </location>
</feature>
<evidence type="ECO:0000313" key="3">
    <source>
        <dbReference type="Proteomes" id="UP000633365"/>
    </source>
</evidence>
<feature type="transmembrane region" description="Helical" evidence="1">
    <location>
        <begin position="293"/>
        <end position="315"/>
    </location>
</feature>
<keyword evidence="1" id="KW-1133">Transmembrane helix</keyword>
<keyword evidence="1" id="KW-0472">Membrane</keyword>
<feature type="transmembrane region" description="Helical" evidence="1">
    <location>
        <begin position="321"/>
        <end position="344"/>
    </location>
</feature>
<sequence length="410" mass="45383">MSAARAICKQLFGAKYERIVRSLLVSVILFFSLFGAGVRITIAPFILYLTATAFSAGIMWQTIGSNRHAETFMGLFMLPFPRNGLTLSYVLSFAAYTLITKSFFVLALLFAVGGWNVAQMVTALLCAVNGCLLAAAWYSMPICKKWPLVAIWTSGIAAAIFLAPGALVMAVACTVSIVIAFILLTRTDAYVFYRSGHTRQVVKHKSGTASVFVYLLRYLTSNTNYLLNTIALCAFACVLPFILGQLNGFNNMPMGFAVLSLNTPICTLISGDPDTEQGLRAMPGQVMRFCTQYCLFIFCANSMISGIYLICWQFRNGGVGYIELLTAVLFALQSSILSVALEWLRPLRRWKVETDLWHHPRKYLVPAVMMLIAGVISLYPIAVWVWLGAMIVEVSGFAFLKNTREINKEM</sequence>
<name>A0A934WUM5_9FIRM</name>
<keyword evidence="1" id="KW-0812">Transmembrane</keyword>
<evidence type="ECO:0000256" key="1">
    <source>
        <dbReference type="SAM" id="Phobius"/>
    </source>
</evidence>
<protein>
    <submittedName>
        <fullName evidence="2">Uncharacterized protein</fullName>
    </submittedName>
</protein>
<proteinExistence type="predicted"/>
<feature type="transmembrane region" description="Helical" evidence="1">
    <location>
        <begin position="84"/>
        <end position="111"/>
    </location>
</feature>
<feature type="transmembrane region" description="Helical" evidence="1">
    <location>
        <begin position="150"/>
        <end position="183"/>
    </location>
</feature>
<dbReference type="RefSeq" id="WP_201428886.1">
    <property type="nucleotide sequence ID" value="NZ_JAEQMG010000187.1"/>
</dbReference>
<evidence type="ECO:0000313" key="2">
    <source>
        <dbReference type="EMBL" id="MBK6090216.1"/>
    </source>
</evidence>
<dbReference type="EMBL" id="JAEQMG010000187">
    <property type="protein sequence ID" value="MBK6090216.1"/>
    <property type="molecule type" value="Genomic_DNA"/>
</dbReference>
<accession>A0A934WUM5</accession>
<comment type="caution">
    <text evidence="2">The sequence shown here is derived from an EMBL/GenBank/DDBJ whole genome shotgun (WGS) entry which is preliminary data.</text>
</comment>
<organism evidence="2 3">
    <name type="scientific">Ruminococcus difficilis</name>
    <dbReference type="NCBI Taxonomy" id="2763069"/>
    <lineage>
        <taxon>Bacteria</taxon>
        <taxon>Bacillati</taxon>
        <taxon>Bacillota</taxon>
        <taxon>Clostridia</taxon>
        <taxon>Eubacteriales</taxon>
        <taxon>Oscillospiraceae</taxon>
        <taxon>Ruminococcus</taxon>
    </lineage>
</organism>
<keyword evidence="3" id="KW-1185">Reference proteome</keyword>
<feature type="transmembrane region" description="Helical" evidence="1">
    <location>
        <begin position="117"/>
        <end position="138"/>
    </location>
</feature>
<feature type="transmembrane region" description="Helical" evidence="1">
    <location>
        <begin position="45"/>
        <end position="63"/>
    </location>
</feature>
<feature type="transmembrane region" description="Helical" evidence="1">
    <location>
        <begin position="225"/>
        <end position="244"/>
    </location>
</feature>
<feature type="transmembrane region" description="Helical" evidence="1">
    <location>
        <begin position="364"/>
        <end position="387"/>
    </location>
</feature>
<reference evidence="2" key="1">
    <citation type="submission" date="2021-01" db="EMBL/GenBank/DDBJ databases">
        <title>Genome public.</title>
        <authorList>
            <person name="Liu C."/>
            <person name="Sun Q."/>
        </authorList>
    </citation>
    <scope>NUCLEOTIDE SEQUENCE</scope>
    <source>
        <strain evidence="2">M6</strain>
    </source>
</reference>
<gene>
    <name evidence="2" type="ORF">JKK62_16460</name>
</gene>
<dbReference type="Proteomes" id="UP000633365">
    <property type="component" value="Unassembled WGS sequence"/>
</dbReference>
<dbReference type="AlphaFoldDB" id="A0A934WUM5"/>